<dbReference type="PANTHER" id="PTHR42695:SF5">
    <property type="entry name" value="GLUTAMINE AMIDOTRANSFERASE YLR126C-RELATED"/>
    <property type="match status" value="1"/>
</dbReference>
<dbReference type="SUPFAM" id="SSF52317">
    <property type="entry name" value="Class I glutamine amidotransferase-like"/>
    <property type="match status" value="1"/>
</dbReference>
<evidence type="ECO:0000313" key="3">
    <source>
        <dbReference type="Proteomes" id="UP000196573"/>
    </source>
</evidence>
<dbReference type="InterPro" id="IPR044992">
    <property type="entry name" value="ChyE-like"/>
</dbReference>
<dbReference type="GO" id="GO:0005829">
    <property type="term" value="C:cytosol"/>
    <property type="evidence" value="ECO:0007669"/>
    <property type="project" value="TreeGrafter"/>
</dbReference>
<dbReference type="PANTHER" id="PTHR42695">
    <property type="entry name" value="GLUTAMINE AMIDOTRANSFERASE YLR126C-RELATED"/>
    <property type="match status" value="1"/>
</dbReference>
<dbReference type="PROSITE" id="PS51273">
    <property type="entry name" value="GATASE_TYPE_1"/>
    <property type="match status" value="1"/>
</dbReference>
<dbReference type="Gene3D" id="3.40.50.880">
    <property type="match status" value="1"/>
</dbReference>
<dbReference type="Pfam" id="PF00117">
    <property type="entry name" value="GATase"/>
    <property type="match status" value="1"/>
</dbReference>
<organism evidence="2 3">
    <name type="scientific">Parendozoicomonas haliclonae</name>
    <dbReference type="NCBI Taxonomy" id="1960125"/>
    <lineage>
        <taxon>Bacteria</taxon>
        <taxon>Pseudomonadati</taxon>
        <taxon>Pseudomonadota</taxon>
        <taxon>Gammaproteobacteria</taxon>
        <taxon>Oceanospirillales</taxon>
        <taxon>Endozoicomonadaceae</taxon>
        <taxon>Parendozoicomonas</taxon>
    </lineage>
</organism>
<sequence length="239" mass="27114">MSAMKIGILQCDDVREQLLPEHGNYPEMFAALFHKQDERLIFQNYRVLDGVFPESSDECDAWLMTGSKYGVYEDHPWIEPLKAFVRQLFSEHRKLIGICFGHQLIAEAMGGKVELSDKGWGVGMSHNAVQVHKPWMQPDREAFDLLVSHQDQVVQLPDSAEVVAASDFCPNYMLQYGNSFLTIQGHPEFSNPYSRDLMLIRKGAIPEERVEAGLASLSEQADSDEITRWMLAFMNQGSS</sequence>
<dbReference type="Proteomes" id="UP000196573">
    <property type="component" value="Unassembled WGS sequence"/>
</dbReference>
<proteinExistence type="predicted"/>
<dbReference type="EMBL" id="FWPT01000002">
    <property type="protein sequence ID" value="SMA38681.1"/>
    <property type="molecule type" value="Genomic_DNA"/>
</dbReference>
<dbReference type="CDD" id="cd01741">
    <property type="entry name" value="GATase1_1"/>
    <property type="match status" value="1"/>
</dbReference>
<evidence type="ECO:0000259" key="1">
    <source>
        <dbReference type="Pfam" id="PF00117"/>
    </source>
</evidence>
<dbReference type="InterPro" id="IPR029062">
    <property type="entry name" value="Class_I_gatase-like"/>
</dbReference>
<dbReference type="InterPro" id="IPR017926">
    <property type="entry name" value="GATASE"/>
</dbReference>
<name>A0A1X7AFW6_9GAMM</name>
<evidence type="ECO:0000313" key="2">
    <source>
        <dbReference type="EMBL" id="SMA38681.1"/>
    </source>
</evidence>
<protein>
    <submittedName>
        <fullName evidence="2">Amidotransferase</fullName>
    </submittedName>
</protein>
<keyword evidence="2" id="KW-0808">Transferase</keyword>
<gene>
    <name evidence="2" type="ORF">EHSB41UT_00912</name>
</gene>
<feature type="domain" description="Glutamine amidotransferase" evidence="1">
    <location>
        <begin position="78"/>
        <end position="191"/>
    </location>
</feature>
<accession>A0A1X7AFW6</accession>
<keyword evidence="3" id="KW-1185">Reference proteome</keyword>
<dbReference type="AlphaFoldDB" id="A0A1X7AFW6"/>
<reference evidence="2 3" key="1">
    <citation type="submission" date="2017-03" db="EMBL/GenBank/DDBJ databases">
        <authorList>
            <person name="Afonso C.L."/>
            <person name="Miller P.J."/>
            <person name="Scott M.A."/>
            <person name="Spackman E."/>
            <person name="Goraichik I."/>
            <person name="Dimitrov K.M."/>
            <person name="Suarez D.L."/>
            <person name="Swayne D.E."/>
        </authorList>
    </citation>
    <scope>NUCLEOTIDE SEQUENCE [LARGE SCALE GENOMIC DNA]</scope>
    <source>
        <strain evidence="2">SB41UT1</strain>
    </source>
</reference>
<dbReference type="GO" id="GO:0016740">
    <property type="term" value="F:transferase activity"/>
    <property type="evidence" value="ECO:0007669"/>
    <property type="project" value="UniProtKB-KW"/>
</dbReference>